<gene>
    <name evidence="10" type="ORF">URODEC1_LOCUS69974</name>
</gene>
<evidence type="ECO:0000256" key="1">
    <source>
        <dbReference type="ARBA" id="ARBA00008894"/>
    </source>
</evidence>
<dbReference type="GO" id="GO:0005524">
    <property type="term" value="F:ATP binding"/>
    <property type="evidence" value="ECO:0007669"/>
    <property type="project" value="UniProtKB-KW"/>
</dbReference>
<dbReference type="SUPFAM" id="SSF52540">
    <property type="entry name" value="P-loop containing nucleoside triphosphate hydrolases"/>
    <property type="match status" value="1"/>
</dbReference>
<accession>A0ABC9BZI5</accession>
<dbReference type="PROSITE" id="PS51450">
    <property type="entry name" value="LRR"/>
    <property type="match status" value="1"/>
</dbReference>
<evidence type="ECO:0000259" key="9">
    <source>
        <dbReference type="Pfam" id="PF25019"/>
    </source>
</evidence>
<dbReference type="GO" id="GO:0051707">
    <property type="term" value="P:response to other organism"/>
    <property type="evidence" value="ECO:0007669"/>
    <property type="project" value="UniProtKB-ARBA"/>
</dbReference>
<dbReference type="InterPro" id="IPR001611">
    <property type="entry name" value="Leu-rich_rpt"/>
</dbReference>
<evidence type="ECO:0000256" key="4">
    <source>
        <dbReference type="ARBA" id="ARBA00022741"/>
    </source>
</evidence>
<dbReference type="Pfam" id="PF18052">
    <property type="entry name" value="Rx_N"/>
    <property type="match status" value="1"/>
</dbReference>
<keyword evidence="6" id="KW-0067">ATP-binding</keyword>
<dbReference type="InterPro" id="IPR027417">
    <property type="entry name" value="P-loop_NTPase"/>
</dbReference>
<evidence type="ECO:0000256" key="2">
    <source>
        <dbReference type="ARBA" id="ARBA00022614"/>
    </source>
</evidence>
<evidence type="ECO:0000259" key="8">
    <source>
        <dbReference type="Pfam" id="PF18052"/>
    </source>
</evidence>
<evidence type="ECO:0000256" key="3">
    <source>
        <dbReference type="ARBA" id="ARBA00022737"/>
    </source>
</evidence>
<organism evidence="10 11">
    <name type="scientific">Urochloa decumbens</name>
    <dbReference type="NCBI Taxonomy" id="240449"/>
    <lineage>
        <taxon>Eukaryota</taxon>
        <taxon>Viridiplantae</taxon>
        <taxon>Streptophyta</taxon>
        <taxon>Embryophyta</taxon>
        <taxon>Tracheophyta</taxon>
        <taxon>Spermatophyta</taxon>
        <taxon>Magnoliopsida</taxon>
        <taxon>Liliopsida</taxon>
        <taxon>Poales</taxon>
        <taxon>Poaceae</taxon>
        <taxon>PACMAD clade</taxon>
        <taxon>Panicoideae</taxon>
        <taxon>Panicodae</taxon>
        <taxon>Paniceae</taxon>
        <taxon>Melinidinae</taxon>
        <taxon>Urochloa</taxon>
    </lineage>
</organism>
<keyword evidence="5" id="KW-0611">Plant defense</keyword>
<dbReference type="InterPro" id="IPR002182">
    <property type="entry name" value="NB-ARC"/>
</dbReference>
<dbReference type="Gene3D" id="1.20.5.4130">
    <property type="match status" value="1"/>
</dbReference>
<feature type="domain" description="Disease resistance N-terminal" evidence="8">
    <location>
        <begin position="14"/>
        <end position="99"/>
    </location>
</feature>
<feature type="domain" description="NB-ARC" evidence="7">
    <location>
        <begin position="186"/>
        <end position="307"/>
    </location>
</feature>
<evidence type="ECO:0000256" key="6">
    <source>
        <dbReference type="ARBA" id="ARBA00022840"/>
    </source>
</evidence>
<proteinExistence type="inferred from homology"/>
<feature type="domain" description="R13L1/DRL21-like LRR repeat region" evidence="9">
    <location>
        <begin position="374"/>
        <end position="499"/>
    </location>
</feature>
<dbReference type="PANTHER" id="PTHR36766">
    <property type="entry name" value="PLANT BROAD-SPECTRUM MILDEW RESISTANCE PROTEIN RPW8"/>
    <property type="match status" value="1"/>
</dbReference>
<dbReference type="Gene3D" id="3.80.10.10">
    <property type="entry name" value="Ribonuclease Inhibitor"/>
    <property type="match status" value="3"/>
</dbReference>
<dbReference type="AlphaFoldDB" id="A0ABC9BZI5"/>
<dbReference type="PANTHER" id="PTHR36766:SF55">
    <property type="entry name" value="OS11G0492900 PROTEIN"/>
    <property type="match status" value="1"/>
</dbReference>
<evidence type="ECO:0008006" key="12">
    <source>
        <dbReference type="Google" id="ProtNLM"/>
    </source>
</evidence>
<dbReference type="Pfam" id="PF00931">
    <property type="entry name" value="NB-ARC"/>
    <property type="match status" value="1"/>
</dbReference>
<reference evidence="10" key="1">
    <citation type="submission" date="2024-10" db="EMBL/GenBank/DDBJ databases">
        <authorList>
            <person name="Ryan C."/>
        </authorList>
    </citation>
    <scope>NUCLEOTIDE SEQUENCE [LARGE SCALE GENOMIC DNA]</scope>
</reference>
<dbReference type="Proteomes" id="UP001497457">
    <property type="component" value="Chromosome 28b"/>
</dbReference>
<dbReference type="EMBL" id="OZ075138">
    <property type="protein sequence ID" value="CAL5010373.1"/>
    <property type="molecule type" value="Genomic_DNA"/>
</dbReference>
<dbReference type="Pfam" id="PF25019">
    <property type="entry name" value="LRR_R13L1-DRL21"/>
    <property type="match status" value="1"/>
</dbReference>
<dbReference type="GO" id="GO:0006952">
    <property type="term" value="P:defense response"/>
    <property type="evidence" value="ECO:0007669"/>
    <property type="project" value="UniProtKB-KW"/>
</dbReference>
<keyword evidence="4" id="KW-0547">Nucleotide-binding</keyword>
<dbReference type="InterPro" id="IPR041118">
    <property type="entry name" value="Rx_N"/>
</dbReference>
<keyword evidence="3" id="KW-0677">Repeat</keyword>
<name>A0ABC9BZI5_9POAL</name>
<evidence type="ECO:0000259" key="7">
    <source>
        <dbReference type="Pfam" id="PF00931"/>
    </source>
</evidence>
<evidence type="ECO:0000313" key="11">
    <source>
        <dbReference type="Proteomes" id="UP001497457"/>
    </source>
</evidence>
<dbReference type="SUPFAM" id="SSF52058">
    <property type="entry name" value="L domain-like"/>
    <property type="match status" value="2"/>
</dbReference>
<dbReference type="InterPro" id="IPR032675">
    <property type="entry name" value="LRR_dom_sf"/>
</dbReference>
<evidence type="ECO:0000256" key="5">
    <source>
        <dbReference type="ARBA" id="ARBA00022821"/>
    </source>
</evidence>
<keyword evidence="11" id="KW-1185">Reference proteome</keyword>
<comment type="similarity">
    <text evidence="1">Belongs to the disease resistance NB-LRR family.</text>
</comment>
<dbReference type="Gene3D" id="3.40.50.300">
    <property type="entry name" value="P-loop containing nucleotide triphosphate hydrolases"/>
    <property type="match status" value="1"/>
</dbReference>
<keyword evidence="2" id="KW-0433">Leucine-rich repeat</keyword>
<dbReference type="InterPro" id="IPR056789">
    <property type="entry name" value="LRR_R13L1-DRL21"/>
</dbReference>
<protein>
    <recommendedName>
        <fullName evidence="12">Rx N-terminal domain-containing protein</fullName>
    </recommendedName>
</protein>
<sequence>MAEVVTSMLIGPLVSMVKDKVSNYLLDEYKVMEGMEEQRDILERKLPAILDIIQDAEEKAAHRAGVRAWIKALKKVSYQANDIFDEFKYEALAREAKKKGHRPHYNMLGMEVVRLSPVYNAATVFRRRMGKKLQKIVQDIDVLVAEMNAFGFSNGQQTPQSKPYRQTDPVMIDCEKDIVKRSRSKEEDKIVKILLDHGNNDDLLVLPIVSLGGLGKTTFVQLVYSDPKIDKYFQFRKWYCVSEDFDVGDIARSICNSTEKDTEKLLQDLQKELRGKRPRHLQHLRYLDISKNCWIKQLPEEISTLYNLQTLNISHCRKLCRLPRDMKYMASLRHLYTEECESLKGMPPDLGKLNFLMILTYFVVSANSGCSSIGELTNSDLDGKLMLSCLQNVTQAQAQAAALKNKEKLRHLSLEWSGECHEEPVPDCHKKVLDALEPHDGLDMLKIVGYKSTCLPTWMKYLSLLKKQLTELHLVRFTMCGEFPQFSHLEALQILHLEELGELQSLCNDEASLTFLKLKELQLLNLKNMERWVAAEGREGELKFSQLENLIIRGCPKLATLPDTPNLKVVELDEDKAQLSLLIVGRRYISLLSKLELSVRDKEAALELDNENVESPLLELKLSGCNFFFLSSQTQPTVRTWRWFGKLVSLKIYRYGALIYWPEDVFRSLVSLKHLVVDGCGNLVGCALAKGEPAPPSSVLPRLNSLYVCDCDSLAELFVLPPSITEMHISKCKSLKFTWEEEAELKSIHVEQLDTSAPLENCPSTSVPKQSAARTNHPLPCMEYLHIDTCDSLVALPDLPPALRMLNIWSCEKLCFVSGQLDALKHLDISCCNKLQSLDSLGHLPSLESLILWGCKCLTSVPGALGSYSALRTLVIKYCPVVDMKPLYQRHQQRLDNLEHRYLSRAHSSYEACW</sequence>
<evidence type="ECO:0000313" key="10">
    <source>
        <dbReference type="EMBL" id="CAL5010373.1"/>
    </source>
</evidence>